<keyword evidence="3" id="KW-1185">Reference proteome</keyword>
<dbReference type="Proteomes" id="UP000244855">
    <property type="component" value="Unassembled WGS sequence"/>
</dbReference>
<dbReference type="EMBL" id="KZ805400">
    <property type="protein sequence ID" value="PVH99067.1"/>
    <property type="molecule type" value="Genomic_DNA"/>
</dbReference>
<gene>
    <name evidence="2" type="ORF">DM02DRAFT_21654</name>
</gene>
<reference evidence="2 3" key="1">
    <citation type="journal article" date="2018" name="Sci. Rep.">
        <title>Comparative genomics provides insights into the lifestyle and reveals functional heterogeneity of dark septate endophytic fungi.</title>
        <authorList>
            <person name="Knapp D.G."/>
            <person name="Nemeth J.B."/>
            <person name="Barry K."/>
            <person name="Hainaut M."/>
            <person name="Henrissat B."/>
            <person name="Johnson J."/>
            <person name="Kuo A."/>
            <person name="Lim J.H.P."/>
            <person name="Lipzen A."/>
            <person name="Nolan M."/>
            <person name="Ohm R.A."/>
            <person name="Tamas L."/>
            <person name="Grigoriev I.V."/>
            <person name="Spatafora J.W."/>
            <person name="Nagy L.G."/>
            <person name="Kovacs G.M."/>
        </authorList>
    </citation>
    <scope>NUCLEOTIDE SEQUENCE [LARGE SCALE GENOMIC DNA]</scope>
    <source>
        <strain evidence="2 3">DSE2036</strain>
    </source>
</reference>
<sequence length="446" mass="50169">MSSNHSRNVSEEAAASPTGSYSIILDHLLQYPGSYEIPLRTMYTLNCAPRAQPLPRDRSRAPTPSGSPTSGQNPWNEAESATVNFTSQLMSHINSLPHQPSSLPPSFIVSFVSRVFHPSLSLVDFSQALTALDYLRDLENRRKKEMVAAYARVHINPESFEADVEAISERYPGIALWANNLEGKNRKAELYYAKLWLGMRRWIMINELSLQPFNKLNCMGMLNTLLPPQPDKNSKLPSPLLNHQALKQERESFFHYIQQVQRKGPHVLASLTEGEKTKWEVVQQEVDKYIRVAKNIIDDCMATLGTEDFQCVEEPRKGKKTDSGVSFGSGIRPSTESNIEALRPISPAPSYSTSKSSSTLVRLTREFKRMRVKARPDVEEMIKMDQPLPSDSEQKGKMVKKVRSLVSLRGSNPSSVSLAGSRKGSEPFPVEEMKRARMQYEASLTK</sequence>
<dbReference type="OrthoDB" id="3533623at2759"/>
<protein>
    <submittedName>
        <fullName evidence="2">Uncharacterized protein</fullName>
    </submittedName>
</protein>
<dbReference type="STRING" id="97972.A0A2V1DLH8"/>
<feature type="region of interest" description="Disordered" evidence="1">
    <location>
        <begin position="50"/>
        <end position="77"/>
    </location>
</feature>
<feature type="region of interest" description="Disordered" evidence="1">
    <location>
        <begin position="384"/>
        <end position="434"/>
    </location>
</feature>
<feature type="compositionally biased region" description="Polar residues" evidence="1">
    <location>
        <begin position="62"/>
        <end position="77"/>
    </location>
</feature>
<evidence type="ECO:0000256" key="1">
    <source>
        <dbReference type="SAM" id="MobiDB-lite"/>
    </source>
</evidence>
<feature type="compositionally biased region" description="Polar residues" evidence="1">
    <location>
        <begin position="409"/>
        <end position="418"/>
    </location>
</feature>
<accession>A0A2V1DLH8</accession>
<dbReference type="AlphaFoldDB" id="A0A2V1DLH8"/>
<proteinExistence type="predicted"/>
<name>A0A2V1DLH8_9PLEO</name>
<organism evidence="2 3">
    <name type="scientific">Periconia macrospinosa</name>
    <dbReference type="NCBI Taxonomy" id="97972"/>
    <lineage>
        <taxon>Eukaryota</taxon>
        <taxon>Fungi</taxon>
        <taxon>Dikarya</taxon>
        <taxon>Ascomycota</taxon>
        <taxon>Pezizomycotina</taxon>
        <taxon>Dothideomycetes</taxon>
        <taxon>Pleosporomycetidae</taxon>
        <taxon>Pleosporales</taxon>
        <taxon>Massarineae</taxon>
        <taxon>Periconiaceae</taxon>
        <taxon>Periconia</taxon>
    </lineage>
</organism>
<evidence type="ECO:0000313" key="2">
    <source>
        <dbReference type="EMBL" id="PVH99067.1"/>
    </source>
</evidence>
<evidence type="ECO:0000313" key="3">
    <source>
        <dbReference type="Proteomes" id="UP000244855"/>
    </source>
</evidence>